<evidence type="ECO:0000256" key="1">
    <source>
        <dbReference type="ARBA" id="ARBA00004123"/>
    </source>
</evidence>
<dbReference type="PANTHER" id="PTHR31314">
    <property type="entry name" value="MYB FAMILY TRANSCRIPTION FACTOR PHL7-LIKE"/>
    <property type="match status" value="1"/>
</dbReference>
<dbReference type="InterPro" id="IPR017930">
    <property type="entry name" value="Myb_dom"/>
</dbReference>
<dbReference type="GO" id="GO:0003700">
    <property type="term" value="F:DNA-binding transcription factor activity"/>
    <property type="evidence" value="ECO:0007669"/>
    <property type="project" value="InterPro"/>
</dbReference>
<dbReference type="FunFam" id="1.10.10.60:FF:000002">
    <property type="entry name" value="Myb family transcription factor"/>
    <property type="match status" value="1"/>
</dbReference>
<dbReference type="NCBIfam" id="TIGR01557">
    <property type="entry name" value="myb_SHAQKYF"/>
    <property type="match status" value="1"/>
</dbReference>
<keyword evidence="4" id="KW-0539">Nucleus</keyword>
<evidence type="ECO:0000256" key="4">
    <source>
        <dbReference type="ARBA" id="ARBA00023242"/>
    </source>
</evidence>
<dbReference type="PROSITE" id="PS51294">
    <property type="entry name" value="HTH_MYB"/>
    <property type="match status" value="1"/>
</dbReference>
<evidence type="ECO:0000313" key="8">
    <source>
        <dbReference type="Proteomes" id="UP000326939"/>
    </source>
</evidence>
<feature type="region of interest" description="Disordered" evidence="5">
    <location>
        <begin position="188"/>
        <end position="215"/>
    </location>
</feature>
<comment type="caution">
    <text evidence="7">The sequence shown here is derived from an EMBL/GenBank/DDBJ whole genome shotgun (WGS) entry which is preliminary data.</text>
</comment>
<evidence type="ECO:0000256" key="5">
    <source>
        <dbReference type="SAM" id="MobiDB-lite"/>
    </source>
</evidence>
<dbReference type="InterPro" id="IPR006447">
    <property type="entry name" value="Myb_dom_plants"/>
</dbReference>
<dbReference type="InterPro" id="IPR046955">
    <property type="entry name" value="PHR1-like"/>
</dbReference>
<dbReference type="InterPro" id="IPR001005">
    <property type="entry name" value="SANT/Myb"/>
</dbReference>
<evidence type="ECO:0000256" key="2">
    <source>
        <dbReference type="ARBA" id="ARBA00023015"/>
    </source>
</evidence>
<name>A0A5N5L5G7_9ROSI</name>
<dbReference type="GO" id="GO:0005634">
    <property type="term" value="C:nucleus"/>
    <property type="evidence" value="ECO:0007669"/>
    <property type="project" value="UniProtKB-SubCell"/>
</dbReference>
<keyword evidence="3" id="KW-0804">Transcription</keyword>
<accession>A0A5N5L5G7</accession>
<dbReference type="GO" id="GO:0003677">
    <property type="term" value="F:DNA binding"/>
    <property type="evidence" value="ECO:0007669"/>
    <property type="project" value="InterPro"/>
</dbReference>
<gene>
    <name evidence="7" type="ORF">DKX38_015522</name>
</gene>
<proteinExistence type="predicted"/>
<keyword evidence="2" id="KW-0805">Transcription regulation</keyword>
<dbReference type="Gene3D" id="1.10.10.60">
    <property type="entry name" value="Homeodomain-like"/>
    <property type="match status" value="1"/>
</dbReference>
<dbReference type="SUPFAM" id="SSF46689">
    <property type="entry name" value="Homeodomain-like"/>
    <property type="match status" value="1"/>
</dbReference>
<keyword evidence="8" id="KW-1185">Reference proteome</keyword>
<protein>
    <recommendedName>
        <fullName evidence="6">HTH myb-type domain-containing protein</fullName>
    </recommendedName>
</protein>
<comment type="subcellular location">
    <subcellularLocation>
        <location evidence="1">Nucleus</location>
    </subcellularLocation>
</comment>
<dbReference type="Proteomes" id="UP000326939">
    <property type="component" value="Chromosome 10"/>
</dbReference>
<dbReference type="PANTHER" id="PTHR31314:SF188">
    <property type="entry name" value="TRANSCRIPTION FACTOR KAN2 ISOFORM X1-RELATED"/>
    <property type="match status" value="1"/>
</dbReference>
<organism evidence="7 8">
    <name type="scientific">Salix brachista</name>
    <dbReference type="NCBI Taxonomy" id="2182728"/>
    <lineage>
        <taxon>Eukaryota</taxon>
        <taxon>Viridiplantae</taxon>
        <taxon>Streptophyta</taxon>
        <taxon>Embryophyta</taxon>
        <taxon>Tracheophyta</taxon>
        <taxon>Spermatophyta</taxon>
        <taxon>Magnoliopsida</taxon>
        <taxon>eudicotyledons</taxon>
        <taxon>Gunneridae</taxon>
        <taxon>Pentapetalae</taxon>
        <taxon>rosids</taxon>
        <taxon>fabids</taxon>
        <taxon>Malpighiales</taxon>
        <taxon>Salicaceae</taxon>
        <taxon>Saliceae</taxon>
        <taxon>Salix</taxon>
    </lineage>
</organism>
<dbReference type="Pfam" id="PF00249">
    <property type="entry name" value="Myb_DNA-binding"/>
    <property type="match status" value="1"/>
</dbReference>
<feature type="domain" description="HTH myb-type" evidence="6">
    <location>
        <begin position="15"/>
        <end position="75"/>
    </location>
</feature>
<evidence type="ECO:0000256" key="3">
    <source>
        <dbReference type="ARBA" id="ARBA00023163"/>
    </source>
</evidence>
<dbReference type="InterPro" id="IPR009057">
    <property type="entry name" value="Homeodomain-like_sf"/>
</dbReference>
<dbReference type="AlphaFoldDB" id="A0A5N5L5G7"/>
<sequence length="319" mass="35197">MGSFGRSGAVRQYVRSKVPRLRWTPELHHCFVHAIERLGGQDMATPKLVLQLMDVKGLTISHVKSHLQMYRSMRSGDLSRQDSSILSSSGPCPLVKFNDYALTYRSSTQHKGQSFDVHDECVEEVKAIEESDSHLMYRPLSSKRARIETRSSISAEFLQCSQGICETVSNPYSVNDNAGIKEANGGGFKWEQAHSKPQPAASSLPHDLYNTNPSRREVEETDFLKIAKLLGDRKCKPEKLYAPEVTGSGRAEDEEPAGCELSLALSLPHPTSHRSDSSSTSGISEAFSSYSRSNFKDCSGFSTGKRDINLDLSIAFCGA</sequence>
<evidence type="ECO:0000313" key="7">
    <source>
        <dbReference type="EMBL" id="KAB5537989.1"/>
    </source>
</evidence>
<evidence type="ECO:0000259" key="6">
    <source>
        <dbReference type="PROSITE" id="PS51294"/>
    </source>
</evidence>
<dbReference type="EMBL" id="VDCV01000010">
    <property type="protein sequence ID" value="KAB5537989.1"/>
    <property type="molecule type" value="Genomic_DNA"/>
</dbReference>
<reference evidence="8" key="1">
    <citation type="journal article" date="2019" name="Gigascience">
        <title>De novo genome assembly of the endangered Acer yangbiense, a plant species with extremely small populations endemic to Yunnan Province, China.</title>
        <authorList>
            <person name="Yang J."/>
            <person name="Wariss H.M."/>
            <person name="Tao L."/>
            <person name="Zhang R."/>
            <person name="Yun Q."/>
            <person name="Hollingsworth P."/>
            <person name="Dao Z."/>
            <person name="Luo G."/>
            <person name="Guo H."/>
            <person name="Ma Y."/>
            <person name="Sun W."/>
        </authorList>
    </citation>
    <scope>NUCLEOTIDE SEQUENCE [LARGE SCALE GENOMIC DNA]</scope>
    <source>
        <strain evidence="8">cv. br00</strain>
    </source>
</reference>